<dbReference type="VEuPathDB" id="FungiDB:ATEG_07484"/>
<keyword evidence="2" id="KW-1185">Reference proteome</keyword>
<sequence length="186" mass="19382">MQFKNFLLATSAVASAAALPAAEPVQSEAFGVVAIHSGSAVQYAAFNAANSSIFAGLPNQNAFCDRSNATSATFYISDGALYLYAASATPQEIYVDRSGMGQGLIGYTTGAQPTPRNGERKGWAITAENHLQFDGSDLIACPNSTDGAWSIWADAGVANPGWNKGCVSIAARVEKTSNPNSCVYTQ</sequence>
<dbReference type="Proteomes" id="UP000452235">
    <property type="component" value="Unassembled WGS sequence"/>
</dbReference>
<evidence type="ECO:0000313" key="1">
    <source>
        <dbReference type="EMBL" id="GFF18724.1"/>
    </source>
</evidence>
<accession>A0A5M3Z8R3</accession>
<dbReference type="EMBL" id="BLJY01000009">
    <property type="protein sequence ID" value="GFF18724.1"/>
    <property type="molecule type" value="Genomic_DNA"/>
</dbReference>
<evidence type="ECO:0000313" key="2">
    <source>
        <dbReference type="Proteomes" id="UP000452235"/>
    </source>
</evidence>
<dbReference type="AlphaFoldDB" id="A0A5M3Z8R3"/>
<name>A0A5M3Z8R3_ASPTE</name>
<dbReference type="OrthoDB" id="4093325at2759"/>
<reference evidence="1 2" key="1">
    <citation type="submission" date="2020-01" db="EMBL/GenBank/DDBJ databases">
        <title>Aspergillus terreus IFO 6365 whole genome shotgun sequence.</title>
        <authorList>
            <person name="Kanamasa S."/>
            <person name="Takahashi H."/>
        </authorList>
    </citation>
    <scope>NUCLEOTIDE SEQUENCE [LARGE SCALE GENOMIC DNA]</scope>
    <source>
        <strain evidence="1 2">IFO 6365</strain>
    </source>
</reference>
<proteinExistence type="predicted"/>
<gene>
    <name evidence="1" type="ORF">ATEIFO6365_0009008700</name>
</gene>
<protein>
    <submittedName>
        <fullName evidence="1">Cell wall protein phiA</fullName>
    </submittedName>
</protein>
<organism evidence="1 2">
    <name type="scientific">Aspergillus terreus</name>
    <dbReference type="NCBI Taxonomy" id="33178"/>
    <lineage>
        <taxon>Eukaryota</taxon>
        <taxon>Fungi</taxon>
        <taxon>Dikarya</taxon>
        <taxon>Ascomycota</taxon>
        <taxon>Pezizomycotina</taxon>
        <taxon>Eurotiomycetes</taxon>
        <taxon>Eurotiomycetidae</taxon>
        <taxon>Eurotiales</taxon>
        <taxon>Aspergillaceae</taxon>
        <taxon>Aspergillus</taxon>
        <taxon>Aspergillus subgen. Circumdati</taxon>
    </lineage>
</organism>
<comment type="caution">
    <text evidence="1">The sequence shown here is derived from an EMBL/GenBank/DDBJ whole genome shotgun (WGS) entry which is preliminary data.</text>
</comment>